<accession>A0A835T647</accession>
<feature type="compositionally biased region" description="Polar residues" evidence="1">
    <location>
        <begin position="1"/>
        <end position="14"/>
    </location>
</feature>
<gene>
    <name evidence="2" type="ORF">HXX76_005730</name>
</gene>
<organism evidence="2 3">
    <name type="scientific">Chlamydomonas incerta</name>
    <dbReference type="NCBI Taxonomy" id="51695"/>
    <lineage>
        <taxon>Eukaryota</taxon>
        <taxon>Viridiplantae</taxon>
        <taxon>Chlorophyta</taxon>
        <taxon>core chlorophytes</taxon>
        <taxon>Chlorophyceae</taxon>
        <taxon>CS clade</taxon>
        <taxon>Chlamydomonadales</taxon>
        <taxon>Chlamydomonadaceae</taxon>
        <taxon>Chlamydomonas</taxon>
    </lineage>
</organism>
<feature type="compositionally biased region" description="Low complexity" evidence="1">
    <location>
        <begin position="322"/>
        <end position="358"/>
    </location>
</feature>
<keyword evidence="3" id="KW-1185">Reference proteome</keyword>
<feature type="compositionally biased region" description="Low complexity" evidence="1">
    <location>
        <begin position="296"/>
        <end position="313"/>
    </location>
</feature>
<evidence type="ECO:0000313" key="2">
    <source>
        <dbReference type="EMBL" id="KAG2438121.1"/>
    </source>
</evidence>
<reference evidence="2" key="1">
    <citation type="journal article" date="2020" name="bioRxiv">
        <title>Comparative genomics of Chlamydomonas.</title>
        <authorList>
            <person name="Craig R.J."/>
            <person name="Hasan A.R."/>
            <person name="Ness R.W."/>
            <person name="Keightley P.D."/>
        </authorList>
    </citation>
    <scope>NUCLEOTIDE SEQUENCE</scope>
    <source>
        <strain evidence="2">SAG 7.73</strain>
    </source>
</reference>
<comment type="caution">
    <text evidence="2">The sequence shown here is derived from an EMBL/GenBank/DDBJ whole genome shotgun (WGS) entry which is preliminary data.</text>
</comment>
<sequence>MLDASTQLSQQLETALQEYRESRSSKKRCASASPGSVQPPPVKLAKVPELELGIITTSAASAKGAEREFGGASTVSLMLQRTAARRAASTPAPMVSGACHRHSDAGARDRNDANHVVSATAGGRSGGSCVDEPRGGSHVGAGSGGTSGGTALVLMRSQPPPPPLALPHQQLPQPLPAAADGILDHSFNIDRSIGVTETDRFNAGAAAASAGAACAVRTAVPLQQCAHQHIAGGCAQPMLQTRNRCRNNNALTIGGSRLEYTSQQAASAADDACGRGLMPPMVVAPAAPPPLLTKARNSSNSGSGDGSRSSNSSFAALAQLCSRDSSSPHFPSSPTTAAPASPPALRSADSSSQELLSSHHPQHPQSLRLAAVAAMATADGLPAVVAAASPLMLQPEWPLQAPENGTRATCCNASSGLGGELASSSSVLFAAAAASAAAQQGSIGDAPAAGASFTHWLRLARARPAAASASAAAAAVDGDGGGCHPPNPPHLPHQQTQPLAYAANVGAAAATRPAKAAASDADTAAALTAGAVPVPVAAPVAAATAAVRHFARNSIEQFDSISFDSVLWQLDETDLDAVLFA</sequence>
<evidence type="ECO:0000313" key="3">
    <source>
        <dbReference type="Proteomes" id="UP000650467"/>
    </source>
</evidence>
<protein>
    <submittedName>
        <fullName evidence="2">Uncharacterized protein</fullName>
    </submittedName>
</protein>
<dbReference type="EMBL" id="JAEHOC010000010">
    <property type="protein sequence ID" value="KAG2438121.1"/>
    <property type="molecule type" value="Genomic_DNA"/>
</dbReference>
<feature type="region of interest" description="Disordered" evidence="1">
    <location>
        <begin position="87"/>
        <end position="109"/>
    </location>
</feature>
<feature type="region of interest" description="Disordered" evidence="1">
    <location>
        <begin position="280"/>
        <end position="364"/>
    </location>
</feature>
<feature type="region of interest" description="Disordered" evidence="1">
    <location>
        <begin position="475"/>
        <end position="494"/>
    </location>
</feature>
<feature type="region of interest" description="Disordered" evidence="1">
    <location>
        <begin position="1"/>
        <end position="44"/>
    </location>
</feature>
<proteinExistence type="predicted"/>
<dbReference type="AlphaFoldDB" id="A0A835T647"/>
<name>A0A835T647_CHLIN</name>
<evidence type="ECO:0000256" key="1">
    <source>
        <dbReference type="SAM" id="MobiDB-lite"/>
    </source>
</evidence>
<dbReference type="Proteomes" id="UP000650467">
    <property type="component" value="Unassembled WGS sequence"/>
</dbReference>